<feature type="region of interest" description="Disordered" evidence="1">
    <location>
        <begin position="383"/>
        <end position="508"/>
    </location>
</feature>
<gene>
    <name evidence="2" type="ORF">M378DRAFT_176400</name>
</gene>
<accession>A0A0C2XH59</accession>
<dbReference type="Proteomes" id="UP000054549">
    <property type="component" value="Unassembled WGS sequence"/>
</dbReference>
<evidence type="ECO:0000256" key="1">
    <source>
        <dbReference type="SAM" id="MobiDB-lite"/>
    </source>
</evidence>
<dbReference type="EMBL" id="KN818227">
    <property type="protein sequence ID" value="KIL68771.1"/>
    <property type="molecule type" value="Genomic_DNA"/>
</dbReference>
<feature type="region of interest" description="Disordered" evidence="1">
    <location>
        <begin position="327"/>
        <end position="346"/>
    </location>
</feature>
<sequence>MLRSRAAISLGSISTRRGSNAHSRWHSSSSSAKQPAQKGVNRATEEVLLTKTLLQTSNSALIRTWSFPTSMRDALAIIRAVERKYGLVKEFKYFRDFEVPSNYQGIIKVAFRDPESQKRIPEEAEELRIVLPSAVPDDQPGGVGLADLEEYLSSTRSPLNSPPKSDTASALNLGNVMANVIEENEAKAKSENAERVITCRIQRTNAPFYTPSYVTYFWPPRQEREAIARQLLNWGGFHDFPPIEKDTSLPENDFFGSPKLDHFRMRRCLRKASKYLRVPNPYEYSPEHVPGSVAHAEEVDWEPLSGSPVPQPDHDIMSVTLEEIQEMESAEWEQPSGSSSSQPKHDVLYTTSVQQRETLEKIAEVGRQLEELELHDNASSIVAVPPHSSDISLNLEPPSQPSTEPAASGEKSRSNELAEQLRAARSLARQVAEEQRRHAKPRQTPSSGKVVNIQAEESLLEEPEGVPRQNEANTHPLRSETAEKQSESRQEEGNNMADRLKIAWKGLF</sequence>
<dbReference type="InParanoid" id="A0A0C2XH59"/>
<name>A0A0C2XH59_AMAMK</name>
<feature type="compositionally biased region" description="Basic and acidic residues" evidence="1">
    <location>
        <begin position="477"/>
        <end position="492"/>
    </location>
</feature>
<dbReference type="HOGENOM" id="CLU_536315_0_0_1"/>
<keyword evidence="3" id="KW-1185">Reference proteome</keyword>
<evidence type="ECO:0000313" key="2">
    <source>
        <dbReference type="EMBL" id="KIL68771.1"/>
    </source>
</evidence>
<evidence type="ECO:0000313" key="3">
    <source>
        <dbReference type="Proteomes" id="UP000054549"/>
    </source>
</evidence>
<feature type="region of interest" description="Disordered" evidence="1">
    <location>
        <begin position="14"/>
        <end position="41"/>
    </location>
</feature>
<dbReference type="AlphaFoldDB" id="A0A0C2XH59"/>
<reference evidence="2 3" key="1">
    <citation type="submission" date="2014-04" db="EMBL/GenBank/DDBJ databases">
        <title>Evolutionary Origins and Diversification of the Mycorrhizal Mutualists.</title>
        <authorList>
            <consortium name="DOE Joint Genome Institute"/>
            <consortium name="Mycorrhizal Genomics Consortium"/>
            <person name="Kohler A."/>
            <person name="Kuo A."/>
            <person name="Nagy L.G."/>
            <person name="Floudas D."/>
            <person name="Copeland A."/>
            <person name="Barry K.W."/>
            <person name="Cichocki N."/>
            <person name="Veneault-Fourrey C."/>
            <person name="LaButti K."/>
            <person name="Lindquist E.A."/>
            <person name="Lipzen A."/>
            <person name="Lundell T."/>
            <person name="Morin E."/>
            <person name="Murat C."/>
            <person name="Riley R."/>
            <person name="Ohm R."/>
            <person name="Sun H."/>
            <person name="Tunlid A."/>
            <person name="Henrissat B."/>
            <person name="Grigoriev I.V."/>
            <person name="Hibbett D.S."/>
            <person name="Martin F."/>
        </authorList>
    </citation>
    <scope>NUCLEOTIDE SEQUENCE [LARGE SCALE GENOMIC DNA]</scope>
    <source>
        <strain evidence="2 3">Koide BX008</strain>
    </source>
</reference>
<dbReference type="OrthoDB" id="3362336at2759"/>
<organism evidence="2 3">
    <name type="scientific">Amanita muscaria (strain Koide BX008)</name>
    <dbReference type="NCBI Taxonomy" id="946122"/>
    <lineage>
        <taxon>Eukaryota</taxon>
        <taxon>Fungi</taxon>
        <taxon>Dikarya</taxon>
        <taxon>Basidiomycota</taxon>
        <taxon>Agaricomycotina</taxon>
        <taxon>Agaricomycetes</taxon>
        <taxon>Agaricomycetidae</taxon>
        <taxon>Agaricales</taxon>
        <taxon>Pluteineae</taxon>
        <taxon>Amanitaceae</taxon>
        <taxon>Amanita</taxon>
    </lineage>
</organism>
<protein>
    <submittedName>
        <fullName evidence="2">Uncharacterized protein</fullName>
    </submittedName>
</protein>
<feature type="compositionally biased region" description="Low complexity" evidence="1">
    <location>
        <begin position="20"/>
        <end position="31"/>
    </location>
</feature>
<proteinExistence type="predicted"/>